<gene>
    <name evidence="3" type="ORF">PHMEG_00025915</name>
</gene>
<feature type="compositionally biased region" description="Basic residues" evidence="2">
    <location>
        <begin position="556"/>
        <end position="570"/>
    </location>
</feature>
<sequence>MDTPVSPRGETDQELGGNLGERAQDRGETAQDRGETAQDISAADDFNARNAAQNLLSTWLVMSTFLTELDGADAKAHSVAAITPSVAAFDVDRLGTVLLRAGYGGLENLVEIEYLSDQDKADTRKVFGMSTLLKRMLDRHRVSQVACTLGTSKTTLELGNSSDDARSARRDFVLLKKAFDQQVAEILEQAQSRLSESDHDFQRATEEHGRQEQVLRDENTDLQRQLEDYRLANRQLEYRLRGGTFKVGRVMNFLNRHNARVSGNWPRLKALLEKFKDDSLPPDAWKTQIQINAADEFDADPGAYEYEVESDDEEFKVPDVPKPQAALKSFTVDLMGPSSTQSTPAKLQRKLFSESKPKALTDVQLRPSVYAPSMTDTLDPTTTKQLSVTKAREGLTQLVIWDKLRADIQELMRSHMSYDEALAAARADAEIHSHLDARHLISMLVRIIYWKSHDRTPWTKYVPSWCYKEAEPKLAKVLTSGEVPTRWPNLRKDIQDDAVEIMAALYDSVTEEEDDEGRDATFSPGDNSQSKPQRRTTPPRQAKRGRDTTSDSSSKTKPKRASSPPKKRAKSSNDKKSRPGQERKQTGLARKSYGSLSDSAKWIVEVPGQVIRIPGLYLAKDEDVQALRERWDLVAFKELMDTRPWDVMFEDRSKFLILHVRDNLKGIARESLDAIMAFMSVHPRVSVELHRERKADCDKAKKEYKKLLDGRVDAGPEETNLDEPGSWIIPAQCCHWILMHESQVKDDGTRYTLNEQMELLDDQEPARVQWNTCASDEDHIKHLPEHYPLKLLKGSQRSSQKNCVTMDFD</sequence>
<accession>A0A225VC38</accession>
<evidence type="ECO:0000313" key="4">
    <source>
        <dbReference type="Proteomes" id="UP000198211"/>
    </source>
</evidence>
<evidence type="ECO:0000313" key="3">
    <source>
        <dbReference type="EMBL" id="OWZ02509.1"/>
    </source>
</evidence>
<evidence type="ECO:0000256" key="2">
    <source>
        <dbReference type="SAM" id="MobiDB-lite"/>
    </source>
</evidence>
<dbReference type="EMBL" id="NBNE01006119">
    <property type="protein sequence ID" value="OWZ02509.1"/>
    <property type="molecule type" value="Genomic_DNA"/>
</dbReference>
<organism evidence="3 4">
    <name type="scientific">Phytophthora megakarya</name>
    <dbReference type="NCBI Taxonomy" id="4795"/>
    <lineage>
        <taxon>Eukaryota</taxon>
        <taxon>Sar</taxon>
        <taxon>Stramenopiles</taxon>
        <taxon>Oomycota</taxon>
        <taxon>Peronosporomycetes</taxon>
        <taxon>Peronosporales</taxon>
        <taxon>Peronosporaceae</taxon>
        <taxon>Phytophthora</taxon>
    </lineage>
</organism>
<feature type="region of interest" description="Disordered" evidence="2">
    <location>
        <begin position="509"/>
        <end position="592"/>
    </location>
</feature>
<dbReference type="Proteomes" id="UP000198211">
    <property type="component" value="Unassembled WGS sequence"/>
</dbReference>
<dbReference type="AlphaFoldDB" id="A0A225VC38"/>
<feature type="compositionally biased region" description="Polar residues" evidence="2">
    <location>
        <begin position="524"/>
        <end position="539"/>
    </location>
</feature>
<name>A0A225VC38_9STRA</name>
<reference evidence="4" key="1">
    <citation type="submission" date="2017-03" db="EMBL/GenBank/DDBJ databases">
        <title>Phytopthora megakarya and P. palmivora, two closely related causual agents of cacao black pod achieved similar genome size and gene model numbers by different mechanisms.</title>
        <authorList>
            <person name="Ali S."/>
            <person name="Shao J."/>
            <person name="Larry D.J."/>
            <person name="Kronmiller B."/>
            <person name="Shen D."/>
            <person name="Strem M.D."/>
            <person name="Melnick R.L."/>
            <person name="Guiltinan M.J."/>
            <person name="Tyler B.M."/>
            <person name="Meinhardt L.W."/>
            <person name="Bailey B.A."/>
        </authorList>
    </citation>
    <scope>NUCLEOTIDE SEQUENCE [LARGE SCALE GENOMIC DNA]</scope>
    <source>
        <strain evidence="4">zdho120</strain>
    </source>
</reference>
<keyword evidence="1" id="KW-0175">Coiled coil</keyword>
<feature type="compositionally biased region" description="Basic and acidic residues" evidence="2">
    <location>
        <begin position="22"/>
        <end position="36"/>
    </location>
</feature>
<keyword evidence="4" id="KW-1185">Reference proteome</keyword>
<feature type="region of interest" description="Disordered" evidence="2">
    <location>
        <begin position="1"/>
        <end position="37"/>
    </location>
</feature>
<evidence type="ECO:0000256" key="1">
    <source>
        <dbReference type="SAM" id="Coils"/>
    </source>
</evidence>
<comment type="caution">
    <text evidence="3">The sequence shown here is derived from an EMBL/GenBank/DDBJ whole genome shotgun (WGS) entry which is preliminary data.</text>
</comment>
<feature type="compositionally biased region" description="Basic and acidic residues" evidence="2">
    <location>
        <begin position="571"/>
        <end position="585"/>
    </location>
</feature>
<protein>
    <submittedName>
        <fullName evidence="3">Uncharacterized protein</fullName>
    </submittedName>
</protein>
<feature type="coiled-coil region" evidence="1">
    <location>
        <begin position="187"/>
        <end position="239"/>
    </location>
</feature>
<proteinExistence type="predicted"/>